<dbReference type="Proteomes" id="UP000183315">
    <property type="component" value="Unassembled WGS sequence"/>
</dbReference>
<dbReference type="GO" id="GO:0046373">
    <property type="term" value="P:L-arabinose metabolic process"/>
    <property type="evidence" value="ECO:0007669"/>
    <property type="project" value="InterPro"/>
</dbReference>
<dbReference type="OrthoDB" id="9758923at2"/>
<dbReference type="SUPFAM" id="SSF51445">
    <property type="entry name" value="(Trans)glycosidases"/>
    <property type="match status" value="1"/>
</dbReference>
<dbReference type="GO" id="GO:0046556">
    <property type="term" value="F:alpha-L-arabinofuranosidase activity"/>
    <property type="evidence" value="ECO:0007669"/>
    <property type="project" value="UniProtKB-EC"/>
</dbReference>
<evidence type="ECO:0000313" key="7">
    <source>
        <dbReference type="EMBL" id="SEJ65485.1"/>
    </source>
</evidence>
<comment type="similarity">
    <text evidence="2">Belongs to the glycosyl hydrolase 51 family.</text>
</comment>
<dbReference type="eggNOG" id="COG3534">
    <property type="taxonomic scope" value="Bacteria"/>
</dbReference>
<name>A0A1H7AWP9_9MICO</name>
<proteinExistence type="inferred from homology"/>
<reference evidence="8" key="1">
    <citation type="submission" date="2016-10" db="EMBL/GenBank/DDBJ databases">
        <authorList>
            <person name="Varghese N."/>
        </authorList>
    </citation>
    <scope>NUCLEOTIDE SEQUENCE [LARGE SCALE GENOMIC DNA]</scope>
    <source>
        <strain evidence="8">DSM 24868</strain>
    </source>
</reference>
<dbReference type="InterPro" id="IPR055235">
    <property type="entry name" value="ASD1_cat"/>
</dbReference>
<organism evidence="7 8">
    <name type="scientific">Demequina mangrovi</name>
    <dbReference type="NCBI Taxonomy" id="1043493"/>
    <lineage>
        <taxon>Bacteria</taxon>
        <taxon>Bacillati</taxon>
        <taxon>Actinomycetota</taxon>
        <taxon>Actinomycetes</taxon>
        <taxon>Micrococcales</taxon>
        <taxon>Demequinaceae</taxon>
        <taxon>Demequina</taxon>
    </lineage>
</organism>
<evidence type="ECO:0000256" key="4">
    <source>
        <dbReference type="ARBA" id="ARBA00022729"/>
    </source>
</evidence>
<keyword evidence="4" id="KW-0732">Signal</keyword>
<keyword evidence="8" id="KW-1185">Reference proteome</keyword>
<accession>A0A1H7AWP9</accession>
<dbReference type="Gene3D" id="2.60.120.560">
    <property type="entry name" value="Exo-inulinase, domain 1"/>
    <property type="match status" value="1"/>
</dbReference>
<dbReference type="SMART" id="SM00813">
    <property type="entry name" value="Alpha-L-AF_C"/>
    <property type="match status" value="1"/>
</dbReference>
<dbReference type="Pfam" id="PF06964">
    <property type="entry name" value="Alpha-L-AF_C"/>
    <property type="match status" value="1"/>
</dbReference>
<evidence type="ECO:0000256" key="3">
    <source>
        <dbReference type="ARBA" id="ARBA00012670"/>
    </source>
</evidence>
<dbReference type="InterPro" id="IPR010720">
    <property type="entry name" value="Alpha-L-AF_C"/>
</dbReference>
<dbReference type="STRING" id="1043493.SAMN05421637_2553"/>
<dbReference type="PANTHER" id="PTHR31776">
    <property type="entry name" value="ALPHA-L-ARABINOFURANOSIDASE 1"/>
    <property type="match status" value="1"/>
</dbReference>
<dbReference type="Pfam" id="PF22848">
    <property type="entry name" value="ASD1_dom"/>
    <property type="match status" value="1"/>
</dbReference>
<evidence type="ECO:0000256" key="1">
    <source>
        <dbReference type="ARBA" id="ARBA00001462"/>
    </source>
</evidence>
<dbReference type="EC" id="3.2.1.55" evidence="3"/>
<evidence type="ECO:0000313" key="8">
    <source>
        <dbReference type="Proteomes" id="UP000183315"/>
    </source>
</evidence>
<dbReference type="InterPro" id="IPR017853">
    <property type="entry name" value="GH"/>
</dbReference>
<keyword evidence="5" id="KW-0378">Hydrolase</keyword>
<evidence type="ECO:0000259" key="6">
    <source>
        <dbReference type="SMART" id="SM00813"/>
    </source>
</evidence>
<evidence type="ECO:0000256" key="2">
    <source>
        <dbReference type="ARBA" id="ARBA00007186"/>
    </source>
</evidence>
<protein>
    <recommendedName>
        <fullName evidence="3">non-reducing end alpha-L-arabinofuranosidase</fullName>
        <ecNumber evidence="3">3.2.1.55</ecNumber>
    </recommendedName>
</protein>
<comment type="catalytic activity">
    <reaction evidence="1">
        <text>Hydrolysis of terminal non-reducing alpha-L-arabinofuranoside residues in alpha-L-arabinosides.</text>
        <dbReference type="EC" id="3.2.1.55"/>
    </reaction>
</comment>
<feature type="domain" description="Alpha-L-arabinofuranosidase C-terminal" evidence="6">
    <location>
        <begin position="430"/>
        <end position="755"/>
    </location>
</feature>
<dbReference type="Gene3D" id="3.20.20.80">
    <property type="entry name" value="Glycosidases"/>
    <property type="match status" value="1"/>
</dbReference>
<sequence length="764" mass="83224">MSDTAPVPLSLTLGEPTGVTLDPDLWGIFLEDINWSLDGGLNAELLRNGDFEFTHADRPGWGPLTAWQHTGEVEIRTEDPVHPHNGTYVRLTGPVTLTNEGFDAIRVEAGARYRFSAFTWRVQGVGEAALAIVDAAGEPLAQATLATPEGGWHEASLDLVAERGGLGRLRVTVPRGLTLELDALSLRPCGSDGEPLTFRQDLVDTLRALEPSFVRFPGGCVAHGLGLGNLYHWKQTVGPREERVPSFNTWGYHQSRQIGYLEYFELCELLGATPMPIVAAGVSCQNLRGRAACIPMEDMPAYVQDILDLVEFANGGPDTRWGARRAELGHPEPFGLRWLGLGNEDEITRDFEVRYAMVAEALASQHPEVTVIGTAGPQPFGPDFERGWEFAREQRVAVVDEHAYRTPRWFHQNLDRYDDYDREGPAVYFGEYAARTNSVRSALAEAAFMITMERNGDIVRLASYAPLLARLGTTQWVPDLIYFDADDVLPSASYHVQRMFSVERGEAVVDVALEGETHVPVPPRPAGNVRLAAPGARVRVDDASIDGAPVAPVEVGESEVELGAIGADGVVELTATRVEGSEGMIVRLGGTGTDDFLQVDLGSWQNKTTVVHSFADGISNDIDGPYAHPGMSTDVPMRVRIALDGPRIRVWVDDELRHDLVEDRRPEQRVVAGCTVRTAEDGTREHVLRLVNATDRPRRATFALPEGGAALRGVATVLAGADPDAGQPFEASPVEPREVAIDLAAGEPWEIPAWSFTVAVLRAG</sequence>
<dbReference type="RefSeq" id="WP_052406124.1">
    <property type="nucleotide sequence ID" value="NZ_BBLU01000019.1"/>
</dbReference>
<dbReference type="PANTHER" id="PTHR31776:SF26">
    <property type="entry name" value="SECRETED ARABINOSIDASE"/>
    <property type="match status" value="1"/>
</dbReference>
<dbReference type="Gene3D" id="2.60.120.260">
    <property type="entry name" value="Galactose-binding domain-like"/>
    <property type="match status" value="1"/>
</dbReference>
<gene>
    <name evidence="7" type="ORF">SAMN05421637_2553</name>
</gene>
<dbReference type="AlphaFoldDB" id="A0A1H7AWP9"/>
<evidence type="ECO:0000256" key="5">
    <source>
        <dbReference type="ARBA" id="ARBA00022801"/>
    </source>
</evidence>
<dbReference type="EMBL" id="FNZI01000007">
    <property type="protein sequence ID" value="SEJ65485.1"/>
    <property type="molecule type" value="Genomic_DNA"/>
</dbReference>
<dbReference type="InterPro" id="IPR051563">
    <property type="entry name" value="Glycosyl_Hydrolase_51"/>
</dbReference>